<dbReference type="RefSeq" id="XP_027288568.2">
    <property type="nucleotide sequence ID" value="XM_027432767.2"/>
</dbReference>
<dbReference type="GO" id="GO:0005922">
    <property type="term" value="C:connexin complex"/>
    <property type="evidence" value="ECO:0007669"/>
    <property type="project" value="InterPro"/>
</dbReference>
<dbReference type="RefSeq" id="XP_027290321.2">
    <property type="nucleotide sequence ID" value="XM_027434520.2"/>
</dbReference>
<reference evidence="13" key="1">
    <citation type="journal article" date="2018" name="Biotechnol. Bioeng.">
        <title>A reference genome of the Chinese hamster based on a hybrid assembly strategy.</title>
        <authorList>
            <person name="Rupp O."/>
            <person name="MacDonald M.L."/>
            <person name="Li S."/>
            <person name="Dhiman H."/>
            <person name="Polson S."/>
            <person name="Griep S."/>
            <person name="Heffner K."/>
            <person name="Hernandez I."/>
            <person name="Brinkrolf K."/>
            <person name="Jadhav V."/>
            <person name="Samoudi M."/>
            <person name="Hao H."/>
            <person name="Kingham B."/>
            <person name="Goesmann A."/>
            <person name="Betenbaugh M.J."/>
            <person name="Lewis N.E."/>
            <person name="Borth N."/>
            <person name="Lee K.H."/>
        </authorList>
    </citation>
    <scope>NUCLEOTIDE SEQUENCE [LARGE SCALE GENOMIC DNA]</scope>
    <source>
        <strain evidence="13">17A/GY</strain>
    </source>
</reference>
<accession>A0A9J7GL19</accession>
<dbReference type="InterPro" id="IPR038359">
    <property type="entry name" value="Connexin_N_sf"/>
</dbReference>
<dbReference type="Pfam" id="PF00029">
    <property type="entry name" value="Connexin"/>
    <property type="match status" value="1"/>
</dbReference>
<evidence type="ECO:0000313" key="14">
    <source>
        <dbReference type="RefSeq" id="XP_027288568.2"/>
    </source>
</evidence>
<dbReference type="OrthoDB" id="8773830at2759"/>
<evidence type="ECO:0000256" key="3">
    <source>
        <dbReference type="ARBA" id="ARBA00022475"/>
    </source>
</evidence>
<keyword evidence="6" id="KW-0965">Cell junction</keyword>
<evidence type="ECO:0000313" key="13">
    <source>
        <dbReference type="Proteomes" id="UP001108280"/>
    </source>
</evidence>
<evidence type="ECO:0000256" key="9">
    <source>
        <dbReference type="RuleBase" id="RU000630"/>
    </source>
</evidence>
<evidence type="ECO:0000256" key="6">
    <source>
        <dbReference type="ARBA" id="ARBA00022949"/>
    </source>
</evidence>
<evidence type="ECO:0000256" key="4">
    <source>
        <dbReference type="ARBA" id="ARBA00022692"/>
    </source>
</evidence>
<evidence type="ECO:0000256" key="8">
    <source>
        <dbReference type="ARBA" id="ARBA00023136"/>
    </source>
</evidence>
<comment type="subunit">
    <text evidence="9">A connexon is composed of a hexamer of connexins.</text>
</comment>
<dbReference type="PRINTS" id="PR00206">
    <property type="entry name" value="CONNEXIN"/>
</dbReference>
<evidence type="ECO:0000256" key="10">
    <source>
        <dbReference type="SAM" id="Phobius"/>
    </source>
</evidence>
<keyword evidence="8 10" id="KW-0472">Membrane</keyword>
<keyword evidence="7 10" id="KW-1133">Transmembrane helix</keyword>
<evidence type="ECO:0000256" key="5">
    <source>
        <dbReference type="ARBA" id="ARBA00022868"/>
    </source>
</evidence>
<dbReference type="GO" id="GO:0007507">
    <property type="term" value="P:heart development"/>
    <property type="evidence" value="ECO:0007669"/>
    <property type="project" value="TreeGrafter"/>
</dbReference>
<dbReference type="SMART" id="SM01089">
    <property type="entry name" value="Connexin_CCC"/>
    <property type="match status" value="1"/>
</dbReference>
<dbReference type="InterPro" id="IPR019570">
    <property type="entry name" value="Connexin_CCC"/>
</dbReference>
<dbReference type="InterPro" id="IPR013092">
    <property type="entry name" value="Connexin_N"/>
</dbReference>
<evidence type="ECO:0000256" key="2">
    <source>
        <dbReference type="ARBA" id="ARBA00004651"/>
    </source>
</evidence>
<name>A0A9J7GL19_CRIGR</name>
<dbReference type="PROSITE" id="PS00407">
    <property type="entry name" value="CONNEXINS_1"/>
    <property type="match status" value="1"/>
</dbReference>
<dbReference type="PROSITE" id="PS00408">
    <property type="entry name" value="CONNEXINS_2"/>
    <property type="match status" value="1"/>
</dbReference>
<reference evidence="13" key="2">
    <citation type="journal article" date="2020" name="Biotechnol. Bioeng.">
        <title>Chromosome-scale scaffolds for the Chinese hamster reference genome assembly to facilitate the study of the CHO epigenome.</title>
        <authorList>
            <person name="Hilliard W."/>
            <person name="MacDonald M."/>
            <person name="Lee K.H."/>
        </authorList>
    </citation>
    <scope>NUCLEOTIDE SEQUENCE [LARGE SCALE GENOMIC DNA]</scope>
    <source>
        <strain evidence="13">17A/GY</strain>
    </source>
</reference>
<evidence type="ECO:0000259" key="11">
    <source>
        <dbReference type="SMART" id="SM00037"/>
    </source>
</evidence>
<keyword evidence="5 9" id="KW-0303">Gap junction</keyword>
<reference evidence="14" key="3">
    <citation type="submission" date="2025-08" db="UniProtKB">
        <authorList>
            <consortium name="RefSeq"/>
        </authorList>
    </citation>
    <scope>IDENTIFICATION</scope>
    <source>
        <strain evidence="14">17A/GY</strain>
        <tissue evidence="14">Liver</tissue>
    </source>
</reference>
<dbReference type="Proteomes" id="UP001108280">
    <property type="component" value="Chromosome X"/>
</dbReference>
<gene>
    <name evidence="14" type="primary">LOC113837663</name>
</gene>
<feature type="domain" description="Connexin N-terminal" evidence="11">
    <location>
        <begin position="77"/>
        <end position="110"/>
    </location>
</feature>
<dbReference type="KEGG" id="cge:113837663"/>
<proteinExistence type="inferred from homology"/>
<dbReference type="FunFam" id="1.20.1440.80:FF:000001">
    <property type="entry name" value="Gap junction alpha-1"/>
    <property type="match status" value="1"/>
</dbReference>
<evidence type="ECO:0000256" key="1">
    <source>
        <dbReference type="ARBA" id="ARBA00004610"/>
    </source>
</evidence>
<feature type="transmembrane region" description="Helical" evidence="10">
    <location>
        <begin position="242"/>
        <end position="267"/>
    </location>
</feature>
<dbReference type="Gene3D" id="1.20.1440.80">
    <property type="entry name" value="Gap junction channel protein cysteine-rich domain"/>
    <property type="match status" value="1"/>
</dbReference>
<dbReference type="GO" id="GO:0010644">
    <property type="term" value="P:cell communication by electrical coupling"/>
    <property type="evidence" value="ECO:0007669"/>
    <property type="project" value="TreeGrafter"/>
</dbReference>
<feature type="domain" description="Connexin cysteine-rich" evidence="12">
    <location>
        <begin position="199"/>
        <end position="265"/>
    </location>
</feature>
<keyword evidence="13" id="KW-1185">Reference proteome</keyword>
<organism evidence="13 14">
    <name type="scientific">Cricetulus griseus</name>
    <name type="common">Chinese hamster</name>
    <name type="synonym">Cricetulus barabensis griseus</name>
    <dbReference type="NCBI Taxonomy" id="10029"/>
    <lineage>
        <taxon>Eukaryota</taxon>
        <taxon>Metazoa</taxon>
        <taxon>Chordata</taxon>
        <taxon>Craniata</taxon>
        <taxon>Vertebrata</taxon>
        <taxon>Euteleostomi</taxon>
        <taxon>Mammalia</taxon>
        <taxon>Eutheria</taxon>
        <taxon>Euarchontoglires</taxon>
        <taxon>Glires</taxon>
        <taxon>Rodentia</taxon>
        <taxon>Myomorpha</taxon>
        <taxon>Muroidea</taxon>
        <taxon>Cricetidae</taxon>
        <taxon>Cricetinae</taxon>
        <taxon>Cricetulus</taxon>
    </lineage>
</organism>
<dbReference type="GeneID" id="113837663"/>
<dbReference type="AlphaFoldDB" id="A0A9J7GL19"/>
<dbReference type="PANTHER" id="PTHR11984">
    <property type="entry name" value="CONNEXIN"/>
    <property type="match status" value="1"/>
</dbReference>
<evidence type="ECO:0000259" key="12">
    <source>
        <dbReference type="SMART" id="SM01089"/>
    </source>
</evidence>
<dbReference type="SMART" id="SM00037">
    <property type="entry name" value="CNX"/>
    <property type="match status" value="1"/>
</dbReference>
<feature type="transmembrane region" description="Helical" evidence="10">
    <location>
        <begin position="186"/>
        <end position="210"/>
    </location>
</feature>
<comment type="similarity">
    <text evidence="9">Belongs to the connexin family.</text>
</comment>
<keyword evidence="3" id="KW-1003">Cell membrane</keyword>
<evidence type="ECO:0000256" key="7">
    <source>
        <dbReference type="ARBA" id="ARBA00022989"/>
    </source>
</evidence>
<dbReference type="GO" id="GO:0007267">
    <property type="term" value="P:cell-cell signaling"/>
    <property type="evidence" value="ECO:0007669"/>
    <property type="project" value="TreeGrafter"/>
</dbReference>
<dbReference type="GO" id="GO:0005243">
    <property type="term" value="F:gap junction channel activity"/>
    <property type="evidence" value="ECO:0007669"/>
    <property type="project" value="TreeGrafter"/>
</dbReference>
<comment type="subcellular location">
    <subcellularLocation>
        <location evidence="1">Cell junction</location>
        <location evidence="1">Gap junction</location>
    </subcellularLocation>
    <subcellularLocation>
        <location evidence="2 9">Cell membrane</location>
        <topology evidence="2 9">Multi-pass membrane protein</topology>
    </subcellularLocation>
</comment>
<dbReference type="InterPro" id="IPR000500">
    <property type="entry name" value="Connexin"/>
</dbReference>
<comment type="function">
    <text evidence="9">One gap junction consists of a cluster of closely packed pairs of transmembrane channels, the connexons, through which materials of low MW diffuse from one cell to a neighboring cell.</text>
</comment>
<sequence>MTLELTLSFTSSSKACNHLACLLPFQMQEQGMLNMGNWSALDQLLEKVQPYSTAGGKVWLKVLFIFRILLLGTAIESAWSDEQLKFHCNTQQPGCENVCYDEAFPISHVRLWVLQIIFVSVPTLLYLAHVFYAIRQKEKLNKQEKELGVVHLNGTSVEMHSRKTEVKKFKCGSEEQSNMKIRGRLLLTYILSIFFKSVFEVSFLLIQWYVYGFTLKEIYICEYPPCPHQVDCFLSRPTEKNIFIIFMLVVSLVSLVLNVIELFYVLLKAIKNCVRNHDEVYCGTTDLQSVSHVSSTRVLPNMLPKDQVIPEDHSSVYI</sequence>
<protein>
    <recommendedName>
        <fullName evidence="9">Gap junction protein</fullName>
    </recommendedName>
</protein>
<feature type="transmembrane region" description="Helical" evidence="10">
    <location>
        <begin position="112"/>
        <end position="134"/>
    </location>
</feature>
<dbReference type="InterPro" id="IPR017990">
    <property type="entry name" value="Connexin_CS"/>
</dbReference>
<keyword evidence="4 9" id="KW-0812">Transmembrane</keyword>
<dbReference type="PANTHER" id="PTHR11984:SF42">
    <property type="entry name" value="GAP JUNCTION ALPHA-6 PROTEIN"/>
    <property type="match status" value="1"/>
</dbReference>